<protein>
    <submittedName>
        <fullName evidence="3">DUF2092 domain-containing protein</fullName>
    </submittedName>
</protein>
<dbReference type="AlphaFoldDB" id="A0A516GMR8"/>
<evidence type="ECO:0000256" key="1">
    <source>
        <dbReference type="ARBA" id="ARBA00022729"/>
    </source>
</evidence>
<dbReference type="EMBL" id="CP041637">
    <property type="protein sequence ID" value="QDO92803.1"/>
    <property type="molecule type" value="Genomic_DNA"/>
</dbReference>
<keyword evidence="1 2" id="KW-0732">Signal</keyword>
<dbReference type="OrthoDB" id="835919at2"/>
<dbReference type="InterPro" id="IPR019207">
    <property type="entry name" value="DUF2092"/>
</dbReference>
<accession>A0A516GMR8</accession>
<keyword evidence="4" id="KW-1185">Reference proteome</keyword>
<evidence type="ECO:0000256" key="2">
    <source>
        <dbReference type="SAM" id="SignalP"/>
    </source>
</evidence>
<feature type="signal peptide" evidence="2">
    <location>
        <begin position="1"/>
        <end position="22"/>
    </location>
</feature>
<name>A0A516GMR8_9FLAO</name>
<dbReference type="Proteomes" id="UP000319209">
    <property type="component" value="Chromosome"/>
</dbReference>
<feature type="chain" id="PRO_5021701700" evidence="2">
    <location>
        <begin position="23"/>
        <end position="247"/>
    </location>
</feature>
<proteinExistence type="predicted"/>
<gene>
    <name evidence="3" type="ORF">FNB79_02030</name>
</gene>
<organism evidence="3 4">
    <name type="scientific">Formosa sediminum</name>
    <dbReference type="NCBI Taxonomy" id="2594004"/>
    <lineage>
        <taxon>Bacteria</taxon>
        <taxon>Pseudomonadati</taxon>
        <taxon>Bacteroidota</taxon>
        <taxon>Flavobacteriia</taxon>
        <taxon>Flavobacteriales</taxon>
        <taxon>Flavobacteriaceae</taxon>
        <taxon>Formosa</taxon>
    </lineage>
</organism>
<dbReference type="KEGG" id="fop:FNB79_02030"/>
<dbReference type="Pfam" id="PF09865">
    <property type="entry name" value="DUF2092"/>
    <property type="match status" value="1"/>
</dbReference>
<sequence>MKKMKKYITMCVLGILPYVTLAQNEDKKIDLDAILLFDQMGEAIGELNSVSFHLSTITEEPGTDKDIKKLYNECDVKMVGPDKMSVKQHSMDTHSAYYYNGKVITYYSFKENNYVTVEAPSNIIDMIDFMHDNFSMDFPAADFFYPTFTDDIIENFNSITYIGLELLGGVECNLAKIENENVSVKIWISAEDHTLPKQFEITYKKKDNLKFQATFSDWQLNPELNDDIFEFEPPTSARLISVLIAKS</sequence>
<dbReference type="Gene3D" id="2.50.20.10">
    <property type="entry name" value="Lipoprotein localisation LolA/LolB/LppX"/>
    <property type="match status" value="1"/>
</dbReference>
<dbReference type="InterPro" id="IPR029046">
    <property type="entry name" value="LolA/LolB/LppX"/>
</dbReference>
<reference evidence="3 4" key="1">
    <citation type="submission" date="2019-07" db="EMBL/GenBank/DDBJ databases">
        <title>Genome sequencing for Formosa sp. PS13.</title>
        <authorList>
            <person name="Park S.-J."/>
        </authorList>
    </citation>
    <scope>NUCLEOTIDE SEQUENCE [LARGE SCALE GENOMIC DNA]</scope>
    <source>
        <strain evidence="3 4">PS13</strain>
    </source>
</reference>
<evidence type="ECO:0000313" key="4">
    <source>
        <dbReference type="Proteomes" id="UP000319209"/>
    </source>
</evidence>
<evidence type="ECO:0000313" key="3">
    <source>
        <dbReference type="EMBL" id="QDO92803.1"/>
    </source>
</evidence>
<dbReference type="SUPFAM" id="SSF89392">
    <property type="entry name" value="Prokaryotic lipoproteins and lipoprotein localization factors"/>
    <property type="match status" value="1"/>
</dbReference>